<dbReference type="Proteomes" id="UP000029492">
    <property type="component" value="Chromosome"/>
</dbReference>
<proteinExistence type="inferred from homology"/>
<dbReference type="PROSITE" id="PS50893">
    <property type="entry name" value="ABC_TRANSPORTER_2"/>
    <property type="match status" value="2"/>
</dbReference>
<dbReference type="GO" id="GO:0016887">
    <property type="term" value="F:ATP hydrolysis activity"/>
    <property type="evidence" value="ECO:0007669"/>
    <property type="project" value="InterPro"/>
</dbReference>
<accession>A0A089Q2F5</accession>
<feature type="domain" description="ABC transporter" evidence="6">
    <location>
        <begin position="10"/>
        <end position="259"/>
    </location>
</feature>
<dbReference type="RefSeq" id="WP_043388711.1">
    <property type="nucleotide sequence ID" value="NZ_CP003811.1"/>
</dbReference>
<keyword evidence="4" id="KW-0547">Nucleotide-binding</keyword>
<dbReference type="InterPro" id="IPR003439">
    <property type="entry name" value="ABC_transporter-like_ATP-bd"/>
</dbReference>
<dbReference type="Pfam" id="PF08352">
    <property type="entry name" value="oligo_HPY"/>
    <property type="match status" value="2"/>
</dbReference>
<dbReference type="SUPFAM" id="SSF52540">
    <property type="entry name" value="P-loop containing nucleoside triphosphate hydrolases"/>
    <property type="match status" value="2"/>
</dbReference>
<evidence type="ECO:0000313" key="8">
    <source>
        <dbReference type="Proteomes" id="UP000029492"/>
    </source>
</evidence>
<dbReference type="PANTHER" id="PTHR43776">
    <property type="entry name" value="TRANSPORT ATP-BINDING PROTEIN"/>
    <property type="match status" value="1"/>
</dbReference>
<dbReference type="NCBIfam" id="NF008453">
    <property type="entry name" value="PRK11308.1"/>
    <property type="match status" value="2"/>
</dbReference>
<keyword evidence="8" id="KW-1185">Reference proteome</keyword>
<dbReference type="InterPro" id="IPR050319">
    <property type="entry name" value="ABC_transp_ATP-bind"/>
</dbReference>
<protein>
    <submittedName>
        <fullName evidence="7">Oligopeptide transport system permease protein OppB</fullName>
    </submittedName>
</protein>
<keyword evidence="5" id="KW-0067">ATP-binding</keyword>
<keyword evidence="3" id="KW-0813">Transport</keyword>
<evidence type="ECO:0000256" key="2">
    <source>
        <dbReference type="ARBA" id="ARBA00005417"/>
    </source>
</evidence>
<dbReference type="STRING" id="693986.MOC_1029"/>
<evidence type="ECO:0000259" key="6">
    <source>
        <dbReference type="PROSITE" id="PS50893"/>
    </source>
</evidence>
<dbReference type="EMBL" id="CP003811">
    <property type="protein sequence ID" value="AIQ88784.1"/>
    <property type="molecule type" value="Genomic_DNA"/>
</dbReference>
<dbReference type="InterPro" id="IPR017871">
    <property type="entry name" value="ABC_transporter-like_CS"/>
</dbReference>
<dbReference type="GO" id="GO:0005524">
    <property type="term" value="F:ATP binding"/>
    <property type="evidence" value="ECO:0007669"/>
    <property type="project" value="UniProtKB-KW"/>
</dbReference>
<evidence type="ECO:0000256" key="5">
    <source>
        <dbReference type="ARBA" id="ARBA00022840"/>
    </source>
</evidence>
<evidence type="ECO:0000313" key="7">
    <source>
        <dbReference type="EMBL" id="AIQ88784.1"/>
    </source>
</evidence>
<dbReference type="Pfam" id="PF00005">
    <property type="entry name" value="ABC_tran"/>
    <property type="match status" value="2"/>
</dbReference>
<dbReference type="GO" id="GO:0015833">
    <property type="term" value="P:peptide transport"/>
    <property type="evidence" value="ECO:0007669"/>
    <property type="project" value="InterPro"/>
</dbReference>
<comment type="similarity">
    <text evidence="2">Belongs to the ABC transporter superfamily.</text>
</comment>
<dbReference type="PROSITE" id="PS00211">
    <property type="entry name" value="ABC_TRANSPORTER_1"/>
    <property type="match status" value="2"/>
</dbReference>
<dbReference type="HOGENOM" id="CLU_000604_86_2_5"/>
<dbReference type="GeneID" id="96603776"/>
<sequence length="545" mass="59098">MSEADPQPLLAVEDLSVAFRAREGETVAVDGVSFAIRRGETLALVGESGSGKSVTALAILRLLDGSARQDGRILFKDRDLAQLPERAMRDVRGADITMVFQEPMTSLNPLHTIERQIGEVLGLHRGLSGKAARRRILELLDLVGLRDAERRMGAYPHELSGGQRQRVMIAMALACEPDLLVADEPTTALDVTVQAQILALLADLQKRLGMAMLFITHDLGIVERIADRVCVMLKGRIVEAGATKAVFADPQHEYTRRLIASEPKGRANPVPADAAPLLEAGPLKVWFPLKSGLLRRVTGHVRAVDGVSLRVRTGETVGVVGESGSGKTTLGLALLRLTRSEGPIVFLGRAIDGFGVAQMRPLRKDMQVVFQDPYGSLSPRMSVADIVAEGLVVQGAARSRAERRAVVAKALTDVGLDPAAMDRYPHEFSGGQRQRIAIARAMVLNPRFVVLDEPTSALDRSVQAQIVTLLRDLQRERGLAYLFISHDLKVVRALANYVIVMQNGHVVEEGPAESIFAKPQTPYTRALFKAAFALESDAPAELESA</sequence>
<evidence type="ECO:0000256" key="3">
    <source>
        <dbReference type="ARBA" id="ARBA00022448"/>
    </source>
</evidence>
<evidence type="ECO:0000256" key="1">
    <source>
        <dbReference type="ARBA" id="ARBA00004417"/>
    </source>
</evidence>
<evidence type="ECO:0000256" key="4">
    <source>
        <dbReference type="ARBA" id="ARBA00022741"/>
    </source>
</evidence>
<reference evidence="7 8" key="1">
    <citation type="journal article" date="2014" name="PLoS ONE">
        <title>Genome Information of Methylobacterium oryzae, a Plant-Probiotic Methylotroph in the Phyllosphere.</title>
        <authorList>
            <person name="Kwak M.J."/>
            <person name="Jeong H."/>
            <person name="Madhaiyan M."/>
            <person name="Lee Y."/>
            <person name="Sa T.M."/>
            <person name="Oh T.K."/>
            <person name="Kim J.F."/>
        </authorList>
    </citation>
    <scope>NUCLEOTIDE SEQUENCE [LARGE SCALE GENOMIC DNA]</scope>
    <source>
        <strain evidence="7 8">CBMB20</strain>
    </source>
</reference>
<dbReference type="SMART" id="SM00382">
    <property type="entry name" value="AAA"/>
    <property type="match status" value="2"/>
</dbReference>
<dbReference type="FunFam" id="3.40.50.300:FF:000016">
    <property type="entry name" value="Oligopeptide ABC transporter ATP-binding component"/>
    <property type="match status" value="2"/>
</dbReference>
<dbReference type="InterPro" id="IPR027417">
    <property type="entry name" value="P-loop_NTPase"/>
</dbReference>
<dbReference type="Gene3D" id="3.40.50.300">
    <property type="entry name" value="P-loop containing nucleotide triphosphate hydrolases"/>
    <property type="match status" value="2"/>
</dbReference>
<dbReference type="eggNOG" id="COG4172">
    <property type="taxonomic scope" value="Bacteria"/>
</dbReference>
<name>A0A089Q2F5_9HYPH</name>
<dbReference type="InterPro" id="IPR003593">
    <property type="entry name" value="AAA+_ATPase"/>
</dbReference>
<dbReference type="CDD" id="cd03257">
    <property type="entry name" value="ABC_NikE_OppD_transporters"/>
    <property type="match status" value="2"/>
</dbReference>
<feature type="domain" description="ABC transporter" evidence="6">
    <location>
        <begin position="289"/>
        <end position="528"/>
    </location>
</feature>
<comment type="subcellular location">
    <subcellularLocation>
        <location evidence="1">Cell inner membrane</location>
        <topology evidence="1">Peripheral membrane protein</topology>
    </subcellularLocation>
</comment>
<organism evidence="7 8">
    <name type="scientific">Methylobacterium oryzae CBMB20</name>
    <dbReference type="NCBI Taxonomy" id="693986"/>
    <lineage>
        <taxon>Bacteria</taxon>
        <taxon>Pseudomonadati</taxon>
        <taxon>Pseudomonadota</taxon>
        <taxon>Alphaproteobacteria</taxon>
        <taxon>Hyphomicrobiales</taxon>
        <taxon>Methylobacteriaceae</taxon>
        <taxon>Methylobacterium</taxon>
    </lineage>
</organism>
<dbReference type="PANTHER" id="PTHR43776:SF7">
    <property type="entry name" value="D,D-DIPEPTIDE TRANSPORT ATP-BINDING PROTEIN DDPF-RELATED"/>
    <property type="match status" value="1"/>
</dbReference>
<dbReference type="AlphaFoldDB" id="A0A089Q2F5"/>
<dbReference type="GO" id="GO:0005886">
    <property type="term" value="C:plasma membrane"/>
    <property type="evidence" value="ECO:0007669"/>
    <property type="project" value="UniProtKB-SubCell"/>
</dbReference>
<dbReference type="KEGG" id="mor:MOC_1029"/>
<dbReference type="InterPro" id="IPR013563">
    <property type="entry name" value="Oligopep_ABC_C"/>
</dbReference>
<dbReference type="NCBIfam" id="NF007739">
    <property type="entry name" value="PRK10419.1"/>
    <property type="match status" value="2"/>
</dbReference>
<gene>
    <name evidence="7" type="primary">oppB</name>
    <name evidence="7" type="ORF">MOC_1029</name>
</gene>
<dbReference type="GO" id="GO:0055085">
    <property type="term" value="P:transmembrane transport"/>
    <property type="evidence" value="ECO:0007669"/>
    <property type="project" value="UniProtKB-ARBA"/>
</dbReference>